<dbReference type="InterPro" id="IPR047273">
    <property type="entry name" value="VRTN_OTU_dom"/>
</dbReference>
<evidence type="ECO:0000256" key="2">
    <source>
        <dbReference type="ARBA" id="ARBA00020188"/>
    </source>
</evidence>
<evidence type="ECO:0000313" key="4">
    <source>
        <dbReference type="EMBL" id="CAC5390284.1"/>
    </source>
</evidence>
<feature type="compositionally biased region" description="Basic and acidic residues" evidence="3">
    <location>
        <begin position="353"/>
        <end position="383"/>
    </location>
</feature>
<feature type="compositionally biased region" description="Basic and acidic residues" evidence="3">
    <location>
        <begin position="213"/>
        <end position="244"/>
    </location>
</feature>
<feature type="compositionally biased region" description="Low complexity" evidence="3">
    <location>
        <begin position="267"/>
        <end position="278"/>
    </location>
</feature>
<evidence type="ECO:0000256" key="1">
    <source>
        <dbReference type="ARBA" id="ARBA00007290"/>
    </source>
</evidence>
<dbReference type="GO" id="GO:0006357">
    <property type="term" value="P:regulation of transcription by RNA polymerase II"/>
    <property type="evidence" value="ECO:0007669"/>
    <property type="project" value="TreeGrafter"/>
</dbReference>
<feature type="region of interest" description="Disordered" evidence="3">
    <location>
        <begin position="213"/>
        <end position="409"/>
    </location>
</feature>
<reference evidence="4 5" key="1">
    <citation type="submission" date="2020-06" db="EMBL/GenBank/DDBJ databases">
        <authorList>
            <person name="Li R."/>
            <person name="Bekaert M."/>
        </authorList>
    </citation>
    <scope>NUCLEOTIDE SEQUENCE [LARGE SCALE GENOMIC DNA]</scope>
    <source>
        <strain evidence="5">wild</strain>
    </source>
</reference>
<dbReference type="GO" id="GO:0000785">
    <property type="term" value="C:chromatin"/>
    <property type="evidence" value="ECO:0007669"/>
    <property type="project" value="TreeGrafter"/>
</dbReference>
<name>A0A6J8C595_MYTCO</name>
<feature type="compositionally biased region" description="Basic and acidic residues" evidence="3">
    <location>
        <begin position="291"/>
        <end position="343"/>
    </location>
</feature>
<dbReference type="PANTHER" id="PTHR16081:SF0">
    <property type="entry name" value="VERTNIN"/>
    <property type="match status" value="1"/>
</dbReference>
<keyword evidence="5" id="KW-1185">Reference proteome</keyword>
<feature type="compositionally biased region" description="Basic and acidic residues" evidence="3">
    <location>
        <begin position="400"/>
        <end position="409"/>
    </location>
</feature>
<comment type="similarity">
    <text evidence="1">Belongs to the vertnin family.</text>
</comment>
<dbReference type="OrthoDB" id="10043303at2759"/>
<protein>
    <recommendedName>
        <fullName evidence="2">Vertnin</fullName>
    </recommendedName>
</protein>
<sequence length="510" mass="59219">MDQRMEVDAKAMDNYPDDVPDTRALYPCKVSSDGNCLPSCGSVFAHKSEFKASEIRLRIVIELVQNEHLYLDNNFLLKGTTNTKSSKNLPTIYAQYSDMYLPGIHLTENIIRSIYQKEIMKIRLEKTYMGIWQIHALSSVLCTPIYSVYPKLGNPNVRQDLNRLILPREYKHKQPIYIFWTSTRSADMNNEHWVPNHFVPILPIDNIIIEDNGRKESKEKEREVKNEEKSEEESKNQENNKGESENLENSNEESENEVNNKEEFENLENSTESENLENNNEESENIENSTESEKVEKGEESAIAENKAEKSENVQKIEEKPKNVDEKEESKMKTEENPEKEESKEENEEESENVEKTEEKIKNQREKEIKVENAKQSDKESGKVENANEVGETIGNPSEIESHDCNDTNWKDVPDPSKCVGKYVVIKYDEKPYPGVVQDAGESDIYVQCMHRVGKKDNNCFFWPRTIKDKCWYEFDDVLAVIPEPTKIDGSYSHYKIDQDIWNQITDELK</sequence>
<dbReference type="InterPro" id="IPR038822">
    <property type="entry name" value="Vertnin-like"/>
</dbReference>
<dbReference type="EMBL" id="CACVKT020004495">
    <property type="protein sequence ID" value="CAC5390284.1"/>
    <property type="molecule type" value="Genomic_DNA"/>
</dbReference>
<evidence type="ECO:0000313" key="5">
    <source>
        <dbReference type="Proteomes" id="UP000507470"/>
    </source>
</evidence>
<dbReference type="CDD" id="cd22791">
    <property type="entry name" value="OTU_VRTN"/>
    <property type="match status" value="1"/>
</dbReference>
<accession>A0A6J8C595</accession>
<proteinExistence type="inferred from homology"/>
<dbReference type="Proteomes" id="UP000507470">
    <property type="component" value="Unassembled WGS sequence"/>
</dbReference>
<organism evidence="4 5">
    <name type="scientific">Mytilus coruscus</name>
    <name type="common">Sea mussel</name>
    <dbReference type="NCBI Taxonomy" id="42192"/>
    <lineage>
        <taxon>Eukaryota</taxon>
        <taxon>Metazoa</taxon>
        <taxon>Spiralia</taxon>
        <taxon>Lophotrochozoa</taxon>
        <taxon>Mollusca</taxon>
        <taxon>Bivalvia</taxon>
        <taxon>Autobranchia</taxon>
        <taxon>Pteriomorphia</taxon>
        <taxon>Mytilida</taxon>
        <taxon>Mytiloidea</taxon>
        <taxon>Mytilidae</taxon>
        <taxon>Mytilinae</taxon>
        <taxon>Mytilus</taxon>
    </lineage>
</organism>
<gene>
    <name evidence="4" type="ORF">MCOR_25394</name>
</gene>
<dbReference type="PANTHER" id="PTHR16081">
    <property type="entry name" value="VERTNIN"/>
    <property type="match status" value="1"/>
</dbReference>
<dbReference type="AlphaFoldDB" id="A0A6J8C595"/>
<evidence type="ECO:0000256" key="3">
    <source>
        <dbReference type="SAM" id="MobiDB-lite"/>
    </source>
</evidence>